<dbReference type="AlphaFoldDB" id="H5THC3"/>
<dbReference type="GO" id="GO:0003700">
    <property type="term" value="F:DNA-binding transcription factor activity"/>
    <property type="evidence" value="ECO:0007669"/>
    <property type="project" value="InterPro"/>
</dbReference>
<dbReference type="GO" id="GO:0000976">
    <property type="term" value="F:transcription cis-regulatory region binding"/>
    <property type="evidence" value="ECO:0007669"/>
    <property type="project" value="TreeGrafter"/>
</dbReference>
<dbReference type="InterPro" id="IPR036388">
    <property type="entry name" value="WH-like_DNA-bd_sf"/>
</dbReference>
<gene>
    <name evidence="6" type="ORF">GOOTI_031_00290</name>
</gene>
<organism evidence="6 7">
    <name type="scientific">Gordonia otitidis (strain DSM 44809 / CCUG 52243 / JCM 12355 / NBRC 100426 / IFM 10032)</name>
    <dbReference type="NCBI Taxonomy" id="1108044"/>
    <lineage>
        <taxon>Bacteria</taxon>
        <taxon>Bacillati</taxon>
        <taxon>Actinomycetota</taxon>
        <taxon>Actinomycetes</taxon>
        <taxon>Mycobacteriales</taxon>
        <taxon>Gordoniaceae</taxon>
        <taxon>Gordonia</taxon>
    </lineage>
</organism>
<dbReference type="Pfam" id="PF03466">
    <property type="entry name" value="LysR_substrate"/>
    <property type="match status" value="1"/>
</dbReference>
<dbReference type="EMBL" id="BAFB01000031">
    <property type="protein sequence ID" value="GAB32881.1"/>
    <property type="molecule type" value="Genomic_DNA"/>
</dbReference>
<evidence type="ECO:0000313" key="7">
    <source>
        <dbReference type="Proteomes" id="UP000005038"/>
    </source>
</evidence>
<evidence type="ECO:0000256" key="3">
    <source>
        <dbReference type="ARBA" id="ARBA00023125"/>
    </source>
</evidence>
<dbReference type="InterPro" id="IPR000847">
    <property type="entry name" value="LysR_HTH_N"/>
</dbReference>
<comment type="caution">
    <text evidence="6">The sequence shown here is derived from an EMBL/GenBank/DDBJ whole genome shotgun (WGS) entry which is preliminary data.</text>
</comment>
<dbReference type="Gene3D" id="1.10.10.10">
    <property type="entry name" value="Winged helix-like DNA-binding domain superfamily/Winged helix DNA-binding domain"/>
    <property type="match status" value="1"/>
</dbReference>
<feature type="domain" description="HTH lysR-type" evidence="5">
    <location>
        <begin position="1"/>
        <end position="20"/>
    </location>
</feature>
<evidence type="ECO:0000256" key="1">
    <source>
        <dbReference type="ARBA" id="ARBA00009437"/>
    </source>
</evidence>
<accession>H5THC3</accession>
<sequence length="253" mass="28496">MESELGVKLFDRSTHHTALTTAGRELLPLARQLVTEFDTLSARVNKPSSGLDVRLTVPDVLSRAQRRRVSRVIDELSDLFTIRLRQSPSVAMEVELIDATTDLALCHMPTNHPQLVDRLVWASELDVVVDARRVLGRVDITAAELRDLSFLRGPRHWDLRSNQHFSDLRERGIQIEPDVRYSDVSGMLLLLRHAPLFALIPRDSEVREVIESEEISLLPISDLSMKITTSCIRRSSDVHLDPLIDALAASMSP</sequence>
<dbReference type="Gene3D" id="3.40.190.290">
    <property type="match status" value="1"/>
</dbReference>
<protein>
    <submittedName>
        <fullName evidence="6">LysR family transcriptional regulator</fullName>
    </submittedName>
</protein>
<keyword evidence="2" id="KW-0805">Transcription regulation</keyword>
<evidence type="ECO:0000256" key="4">
    <source>
        <dbReference type="ARBA" id="ARBA00023163"/>
    </source>
</evidence>
<dbReference type="PANTHER" id="PTHR30126">
    <property type="entry name" value="HTH-TYPE TRANSCRIPTIONAL REGULATOR"/>
    <property type="match status" value="1"/>
</dbReference>
<keyword evidence="7" id="KW-1185">Reference proteome</keyword>
<dbReference type="SUPFAM" id="SSF46785">
    <property type="entry name" value="Winged helix' DNA-binding domain"/>
    <property type="match status" value="1"/>
</dbReference>
<dbReference type="STRING" id="1108044.GOOTI_031_00290"/>
<evidence type="ECO:0000259" key="5">
    <source>
        <dbReference type="PROSITE" id="PS50931"/>
    </source>
</evidence>
<evidence type="ECO:0000256" key="2">
    <source>
        <dbReference type="ARBA" id="ARBA00023015"/>
    </source>
</evidence>
<dbReference type="PANTHER" id="PTHR30126:SF40">
    <property type="entry name" value="HTH-TYPE TRANSCRIPTIONAL REGULATOR GLTR"/>
    <property type="match status" value="1"/>
</dbReference>
<dbReference type="SUPFAM" id="SSF53850">
    <property type="entry name" value="Periplasmic binding protein-like II"/>
    <property type="match status" value="1"/>
</dbReference>
<dbReference type="Proteomes" id="UP000005038">
    <property type="component" value="Unassembled WGS sequence"/>
</dbReference>
<keyword evidence="3" id="KW-0238">DNA-binding</keyword>
<name>H5THC3_GORO1</name>
<dbReference type="InterPro" id="IPR036390">
    <property type="entry name" value="WH_DNA-bd_sf"/>
</dbReference>
<dbReference type="InterPro" id="IPR005119">
    <property type="entry name" value="LysR_subst-bd"/>
</dbReference>
<reference evidence="6" key="1">
    <citation type="submission" date="2012-02" db="EMBL/GenBank/DDBJ databases">
        <title>Whole genome shotgun sequence of Gordonia otitidis NBRC 100426.</title>
        <authorList>
            <person name="Yoshida I."/>
            <person name="Hosoyama A."/>
            <person name="Tsuchikane K."/>
            <person name="Katsumata H."/>
            <person name="Yamazaki S."/>
            <person name="Fujita N."/>
        </authorList>
    </citation>
    <scope>NUCLEOTIDE SEQUENCE [LARGE SCALE GENOMIC DNA]</scope>
    <source>
        <strain evidence="6">NBRC 100426</strain>
    </source>
</reference>
<keyword evidence="4" id="KW-0804">Transcription</keyword>
<evidence type="ECO:0000313" key="6">
    <source>
        <dbReference type="EMBL" id="GAB32881.1"/>
    </source>
</evidence>
<comment type="similarity">
    <text evidence="1">Belongs to the LysR transcriptional regulatory family.</text>
</comment>
<proteinExistence type="inferred from homology"/>
<dbReference type="PROSITE" id="PS50931">
    <property type="entry name" value="HTH_LYSR"/>
    <property type="match status" value="1"/>
</dbReference>